<dbReference type="CDD" id="cd06257">
    <property type="entry name" value="DnaJ"/>
    <property type="match status" value="1"/>
</dbReference>
<dbReference type="NCBIfam" id="TIGR00714">
    <property type="entry name" value="hscB"/>
    <property type="match status" value="1"/>
</dbReference>
<keyword evidence="10" id="KW-1185">Reference proteome</keyword>
<dbReference type="PANTHER" id="PTHR14021">
    <property type="entry name" value="IRON-SULFUR CLUSTER CO-CHAPERONE PROTEIN HSCB"/>
    <property type="match status" value="1"/>
</dbReference>
<evidence type="ECO:0000256" key="5">
    <source>
        <dbReference type="ARBA" id="ARBA00023128"/>
    </source>
</evidence>
<evidence type="ECO:0000256" key="1">
    <source>
        <dbReference type="ARBA" id="ARBA00004173"/>
    </source>
</evidence>
<organism evidence="9 10">
    <name type="scientific">Trichomalopsis sarcophagae</name>
    <dbReference type="NCBI Taxonomy" id="543379"/>
    <lineage>
        <taxon>Eukaryota</taxon>
        <taxon>Metazoa</taxon>
        <taxon>Ecdysozoa</taxon>
        <taxon>Arthropoda</taxon>
        <taxon>Hexapoda</taxon>
        <taxon>Insecta</taxon>
        <taxon>Pterygota</taxon>
        <taxon>Neoptera</taxon>
        <taxon>Endopterygota</taxon>
        <taxon>Hymenoptera</taxon>
        <taxon>Apocrita</taxon>
        <taxon>Proctotrupomorpha</taxon>
        <taxon>Chalcidoidea</taxon>
        <taxon>Pteromalidae</taxon>
        <taxon>Pteromalinae</taxon>
        <taxon>Trichomalopsis</taxon>
    </lineage>
</organism>
<dbReference type="Gene3D" id="1.20.1280.20">
    <property type="entry name" value="HscB, C-terminal domain"/>
    <property type="match status" value="1"/>
</dbReference>
<dbReference type="InterPro" id="IPR036386">
    <property type="entry name" value="HscB_C_sf"/>
</dbReference>
<dbReference type="PANTHER" id="PTHR14021:SF15">
    <property type="entry name" value="IRON-SULFUR CLUSTER CO-CHAPERONE PROTEIN HSCB"/>
    <property type="match status" value="1"/>
</dbReference>
<feature type="domain" description="J" evidence="8">
    <location>
        <begin position="84"/>
        <end position="156"/>
    </location>
</feature>
<reference evidence="9 10" key="1">
    <citation type="journal article" date="2017" name="Curr. Biol.">
        <title>The Evolution of Venom by Co-option of Single-Copy Genes.</title>
        <authorList>
            <person name="Martinson E.O."/>
            <person name="Mrinalini"/>
            <person name="Kelkar Y.D."/>
            <person name="Chang C.H."/>
            <person name="Werren J.H."/>
        </authorList>
    </citation>
    <scope>NUCLEOTIDE SEQUENCE [LARGE SCALE GENOMIC DNA]</scope>
    <source>
        <strain evidence="9 10">Alberta</strain>
        <tissue evidence="9">Whole body</tissue>
    </source>
</reference>
<dbReference type="InterPro" id="IPR009073">
    <property type="entry name" value="HscB_oligo_C"/>
</dbReference>
<dbReference type="OrthoDB" id="448954at2759"/>
<dbReference type="SMART" id="SM00271">
    <property type="entry name" value="DnaJ"/>
    <property type="match status" value="1"/>
</dbReference>
<dbReference type="GO" id="GO:0051087">
    <property type="term" value="F:protein-folding chaperone binding"/>
    <property type="evidence" value="ECO:0007669"/>
    <property type="project" value="InterPro"/>
</dbReference>
<evidence type="ECO:0000313" key="9">
    <source>
        <dbReference type="EMBL" id="OXU28621.1"/>
    </source>
</evidence>
<dbReference type="AlphaFoldDB" id="A0A232FCT3"/>
<dbReference type="InterPro" id="IPR001623">
    <property type="entry name" value="DnaJ_domain"/>
</dbReference>
<dbReference type="GO" id="GO:0001671">
    <property type="term" value="F:ATPase activator activity"/>
    <property type="evidence" value="ECO:0007669"/>
    <property type="project" value="InterPro"/>
</dbReference>
<feature type="coiled-coil region" evidence="7">
    <location>
        <begin position="173"/>
        <end position="200"/>
    </location>
</feature>
<protein>
    <recommendedName>
        <fullName evidence="8">J domain-containing protein</fullName>
    </recommendedName>
</protein>
<dbReference type="GO" id="GO:0005739">
    <property type="term" value="C:mitochondrion"/>
    <property type="evidence" value="ECO:0007669"/>
    <property type="project" value="UniProtKB-SubCell"/>
</dbReference>
<dbReference type="Pfam" id="PF00226">
    <property type="entry name" value="DnaJ"/>
    <property type="match status" value="1"/>
</dbReference>
<dbReference type="SUPFAM" id="SSF47144">
    <property type="entry name" value="HSC20 (HSCB), C-terminal oligomerisation domain"/>
    <property type="match status" value="1"/>
</dbReference>
<proteinExistence type="inferred from homology"/>
<dbReference type="Pfam" id="PF07743">
    <property type="entry name" value="HSCB_C"/>
    <property type="match status" value="1"/>
</dbReference>
<keyword evidence="7" id="KW-0175">Coiled coil</keyword>
<dbReference type="InterPro" id="IPR036869">
    <property type="entry name" value="J_dom_sf"/>
</dbReference>
<sequence length="251" mass="29173">MNFQCVRVLTISLRRDLRLLSSKSGFNNINFRGILKKNLPISQNGNFLKFSDCPSKCWQCDFPHKSELFCAKCKALQKLPKDLDYFDIIGVERTFDVVVEDIQKKYRQLQTLLHPDKFGQKSDKEKEISENLSSLVNKAYNTLLHPLDRGLYMLKLHDVSIPEGTTSLDPEFLMEVMEINEEVEEAFENKEKALMLLQKNRETLAVLTKQISTAFSNNDIDQAKKLLIRMKYYMSIDNRLKKLKQDLGIVE</sequence>
<dbReference type="SUPFAM" id="SSF46565">
    <property type="entry name" value="Chaperone J-domain"/>
    <property type="match status" value="1"/>
</dbReference>
<evidence type="ECO:0000256" key="3">
    <source>
        <dbReference type="ARBA" id="ARBA00010476"/>
    </source>
</evidence>
<dbReference type="GO" id="GO:0044571">
    <property type="term" value="P:[2Fe-2S] cluster assembly"/>
    <property type="evidence" value="ECO:0007669"/>
    <property type="project" value="InterPro"/>
</dbReference>
<evidence type="ECO:0000313" key="10">
    <source>
        <dbReference type="Proteomes" id="UP000215335"/>
    </source>
</evidence>
<keyword evidence="6" id="KW-0143">Chaperone</keyword>
<dbReference type="GO" id="GO:0051259">
    <property type="term" value="P:protein complex oligomerization"/>
    <property type="evidence" value="ECO:0007669"/>
    <property type="project" value="InterPro"/>
</dbReference>
<dbReference type="EMBL" id="NNAY01000406">
    <property type="protein sequence ID" value="OXU28621.1"/>
    <property type="molecule type" value="Genomic_DNA"/>
</dbReference>
<evidence type="ECO:0000256" key="4">
    <source>
        <dbReference type="ARBA" id="ARBA00022490"/>
    </source>
</evidence>
<name>A0A232FCT3_9HYME</name>
<evidence type="ECO:0000256" key="2">
    <source>
        <dbReference type="ARBA" id="ARBA00004496"/>
    </source>
</evidence>
<evidence type="ECO:0000259" key="8">
    <source>
        <dbReference type="PROSITE" id="PS50076"/>
    </source>
</evidence>
<dbReference type="InterPro" id="IPR004640">
    <property type="entry name" value="HscB"/>
</dbReference>
<gene>
    <name evidence="9" type="ORF">TSAR_010926</name>
</gene>
<dbReference type="STRING" id="543379.A0A232FCT3"/>
<evidence type="ECO:0000256" key="7">
    <source>
        <dbReference type="SAM" id="Coils"/>
    </source>
</evidence>
<dbReference type="FunFam" id="1.20.1280.20:FF:000002">
    <property type="entry name" value="HscB mitochondrial iron-sulfur cluster co-chaperone"/>
    <property type="match status" value="1"/>
</dbReference>
<accession>A0A232FCT3</accession>
<evidence type="ECO:0000256" key="6">
    <source>
        <dbReference type="ARBA" id="ARBA00023186"/>
    </source>
</evidence>
<comment type="similarity">
    <text evidence="3">Belongs to the HscB family.</text>
</comment>
<keyword evidence="5" id="KW-0496">Mitochondrion</keyword>
<keyword evidence="4" id="KW-0963">Cytoplasm</keyword>
<comment type="subcellular location">
    <subcellularLocation>
        <location evidence="2">Cytoplasm</location>
    </subcellularLocation>
    <subcellularLocation>
        <location evidence="1">Mitochondrion</location>
    </subcellularLocation>
</comment>
<comment type="caution">
    <text evidence="9">The sequence shown here is derived from an EMBL/GenBank/DDBJ whole genome shotgun (WGS) entry which is preliminary data.</text>
</comment>
<dbReference type="PROSITE" id="PS50076">
    <property type="entry name" value="DNAJ_2"/>
    <property type="match status" value="1"/>
</dbReference>
<dbReference type="Gene3D" id="1.10.287.110">
    <property type="entry name" value="DnaJ domain"/>
    <property type="match status" value="1"/>
</dbReference>
<dbReference type="Proteomes" id="UP000215335">
    <property type="component" value="Unassembled WGS sequence"/>
</dbReference>